<accession>A0A6N2APE2</accession>
<protein>
    <recommendedName>
        <fullName evidence="3">C2H2-type domain-containing protein</fullName>
    </recommendedName>
</protein>
<organism evidence="2">
    <name type="scientific">Solanum chilense</name>
    <name type="common">Tomato</name>
    <name type="synonym">Lycopersicon chilense</name>
    <dbReference type="NCBI Taxonomy" id="4083"/>
    <lineage>
        <taxon>Eukaryota</taxon>
        <taxon>Viridiplantae</taxon>
        <taxon>Streptophyta</taxon>
        <taxon>Embryophyta</taxon>
        <taxon>Tracheophyta</taxon>
        <taxon>Spermatophyta</taxon>
        <taxon>Magnoliopsida</taxon>
        <taxon>eudicotyledons</taxon>
        <taxon>Gunneridae</taxon>
        <taxon>Pentapetalae</taxon>
        <taxon>asterids</taxon>
        <taxon>lamiids</taxon>
        <taxon>Solanales</taxon>
        <taxon>Solanaceae</taxon>
        <taxon>Solanoideae</taxon>
        <taxon>Solaneae</taxon>
        <taxon>Solanum</taxon>
        <taxon>Solanum subgen. Lycopersicon</taxon>
    </lineage>
</organism>
<feature type="compositionally biased region" description="Polar residues" evidence="1">
    <location>
        <begin position="54"/>
        <end position="84"/>
    </location>
</feature>
<evidence type="ECO:0000256" key="1">
    <source>
        <dbReference type="SAM" id="MobiDB-lite"/>
    </source>
</evidence>
<feature type="region of interest" description="Disordered" evidence="1">
    <location>
        <begin position="54"/>
        <end position="89"/>
    </location>
</feature>
<comment type="caution">
    <text evidence="2">The sequence shown here is derived from an EMBL/GenBank/DDBJ whole genome shotgun (WGS) entry which is preliminary data.</text>
</comment>
<gene>
    <name evidence="2" type="ORF">EJD97_001218</name>
</gene>
<name>A0A6N2APE2_SOLCI</name>
<evidence type="ECO:0000313" key="2">
    <source>
        <dbReference type="EMBL" id="TMW83609.1"/>
    </source>
</evidence>
<sequence length="129" mass="14551">LLGSPLLYGVWKFQCITCNKLFSSSQAIAGNTKIHFEDDWVLGTFPNYQQLESSTTVDSSSTHQQQQIFSTSITDIDSPNSHQLGLSPVPIPPKKDLSFRDMKTRAILRDRLTKKENRVVLLPLDMAKK</sequence>
<dbReference type="AlphaFoldDB" id="A0A6N2APE2"/>
<evidence type="ECO:0008006" key="3">
    <source>
        <dbReference type="Google" id="ProtNLM"/>
    </source>
</evidence>
<feature type="non-terminal residue" evidence="2">
    <location>
        <position position="1"/>
    </location>
</feature>
<dbReference type="EMBL" id="RXGB01011227">
    <property type="protein sequence ID" value="TMW83609.1"/>
    <property type="molecule type" value="Genomic_DNA"/>
</dbReference>
<reference evidence="2" key="1">
    <citation type="submission" date="2019-05" db="EMBL/GenBank/DDBJ databases">
        <title>The de novo reference genome and transcriptome assemblies of the wild tomato species Solanum chilense.</title>
        <authorList>
            <person name="Stam R."/>
            <person name="Nosenko T."/>
            <person name="Hoerger A.C."/>
            <person name="Stephan W."/>
            <person name="Seidel M.A."/>
            <person name="Kuhn J.M.M."/>
            <person name="Haberer G."/>
            <person name="Tellier A."/>
        </authorList>
    </citation>
    <scope>NUCLEOTIDE SEQUENCE</scope>
    <source>
        <tissue evidence="2">Mature leaves</tissue>
    </source>
</reference>
<proteinExistence type="predicted"/>